<protein>
    <submittedName>
        <fullName evidence="3">Uncharacterized protein</fullName>
    </submittedName>
</protein>
<dbReference type="AlphaFoldDB" id="A0A3L6TI73"/>
<sequence length="108" mass="10938">MELSGCKALLLAALIVASSRLLHGPAGCSAASAGSPLAALPASDVGSEEGETKQPGNGEALPFPGRGARACFPAGAVGRFHQVMLVVLLARGGGRMAVSRWRSSRRRG</sequence>
<feature type="compositionally biased region" description="Low complexity" evidence="1">
    <location>
        <begin position="25"/>
        <end position="43"/>
    </location>
</feature>
<comment type="caution">
    <text evidence="3">The sequence shown here is derived from an EMBL/GenBank/DDBJ whole genome shotgun (WGS) entry which is preliminary data.</text>
</comment>
<proteinExistence type="predicted"/>
<keyword evidence="4" id="KW-1185">Reference proteome</keyword>
<evidence type="ECO:0000313" key="4">
    <source>
        <dbReference type="Proteomes" id="UP000275267"/>
    </source>
</evidence>
<feature type="signal peptide" evidence="2">
    <location>
        <begin position="1"/>
        <end position="21"/>
    </location>
</feature>
<dbReference type="OrthoDB" id="10542789at2759"/>
<evidence type="ECO:0000256" key="2">
    <source>
        <dbReference type="SAM" id="SignalP"/>
    </source>
</evidence>
<evidence type="ECO:0000256" key="1">
    <source>
        <dbReference type="SAM" id="MobiDB-lite"/>
    </source>
</evidence>
<feature type="chain" id="PRO_5017960979" evidence="2">
    <location>
        <begin position="22"/>
        <end position="108"/>
    </location>
</feature>
<dbReference type="Proteomes" id="UP000275267">
    <property type="component" value="Unassembled WGS sequence"/>
</dbReference>
<evidence type="ECO:0000313" key="3">
    <source>
        <dbReference type="EMBL" id="RLN39326.1"/>
    </source>
</evidence>
<dbReference type="EMBL" id="PQIB02000001">
    <property type="protein sequence ID" value="RLN39326.1"/>
    <property type="molecule type" value="Genomic_DNA"/>
</dbReference>
<dbReference type="InterPro" id="IPR000318">
    <property type="entry name" value="Nase_comp1_CS"/>
</dbReference>
<keyword evidence="2" id="KW-0732">Signal</keyword>
<accession>A0A3L6TI73</accession>
<organism evidence="3 4">
    <name type="scientific">Panicum miliaceum</name>
    <name type="common">Proso millet</name>
    <name type="synonym">Broomcorn millet</name>
    <dbReference type="NCBI Taxonomy" id="4540"/>
    <lineage>
        <taxon>Eukaryota</taxon>
        <taxon>Viridiplantae</taxon>
        <taxon>Streptophyta</taxon>
        <taxon>Embryophyta</taxon>
        <taxon>Tracheophyta</taxon>
        <taxon>Spermatophyta</taxon>
        <taxon>Magnoliopsida</taxon>
        <taxon>Liliopsida</taxon>
        <taxon>Poales</taxon>
        <taxon>Poaceae</taxon>
        <taxon>PACMAD clade</taxon>
        <taxon>Panicoideae</taxon>
        <taxon>Panicodae</taxon>
        <taxon>Paniceae</taxon>
        <taxon>Panicinae</taxon>
        <taxon>Panicum</taxon>
        <taxon>Panicum sect. Panicum</taxon>
    </lineage>
</organism>
<reference evidence="4" key="1">
    <citation type="journal article" date="2019" name="Nat. Commun.">
        <title>The genome of broomcorn millet.</title>
        <authorList>
            <person name="Zou C."/>
            <person name="Miki D."/>
            <person name="Li D."/>
            <person name="Tang Q."/>
            <person name="Xiao L."/>
            <person name="Rajput S."/>
            <person name="Deng P."/>
            <person name="Jia W."/>
            <person name="Huang R."/>
            <person name="Zhang M."/>
            <person name="Sun Y."/>
            <person name="Hu J."/>
            <person name="Fu X."/>
            <person name="Schnable P.S."/>
            <person name="Li F."/>
            <person name="Zhang H."/>
            <person name="Feng B."/>
            <person name="Zhu X."/>
            <person name="Liu R."/>
            <person name="Schnable J.C."/>
            <person name="Zhu J.-K."/>
            <person name="Zhang H."/>
        </authorList>
    </citation>
    <scope>NUCLEOTIDE SEQUENCE [LARGE SCALE GENOMIC DNA]</scope>
</reference>
<feature type="region of interest" description="Disordered" evidence="1">
    <location>
        <begin position="25"/>
        <end position="63"/>
    </location>
</feature>
<dbReference type="PROSITE" id="PS00699">
    <property type="entry name" value="NITROGENASE_1_1"/>
    <property type="match status" value="1"/>
</dbReference>
<name>A0A3L6TI73_PANMI</name>
<gene>
    <name evidence="3" type="ORF">C2845_PM01G30350</name>
</gene>